<dbReference type="GO" id="GO:0009867">
    <property type="term" value="P:jasmonic acid mediated signaling pathway"/>
    <property type="evidence" value="ECO:0007669"/>
    <property type="project" value="UniProtKB-ARBA"/>
</dbReference>
<reference evidence="5 6" key="1">
    <citation type="journal article" date="2018" name="Front. Plant Sci.">
        <title>Red Clover (Trifolium pratense) and Zigzag Clover (T. medium) - A Picture of Genomic Similarities and Differences.</title>
        <authorList>
            <person name="Dluhosova J."/>
            <person name="Istvanek J."/>
            <person name="Nedelnik J."/>
            <person name="Repkova J."/>
        </authorList>
    </citation>
    <scope>NUCLEOTIDE SEQUENCE [LARGE SCALE GENOMIC DNA]</scope>
    <source>
        <strain evidence="6">cv. 10/8</strain>
        <tissue evidence="5">Leaf</tissue>
    </source>
</reference>
<dbReference type="EMBL" id="LXQA010122674">
    <property type="protein sequence ID" value="MCI20981.1"/>
    <property type="molecule type" value="Genomic_DNA"/>
</dbReference>
<evidence type="ECO:0000256" key="1">
    <source>
        <dbReference type="ARBA" id="ARBA00004906"/>
    </source>
</evidence>
<dbReference type="InterPro" id="IPR011333">
    <property type="entry name" value="SKP1/BTB/POZ_sf"/>
</dbReference>
<dbReference type="InterPro" id="IPR036296">
    <property type="entry name" value="SKP1-like_dim_sf"/>
</dbReference>
<evidence type="ECO:0000313" key="5">
    <source>
        <dbReference type="EMBL" id="MCI20981.1"/>
    </source>
</evidence>
<comment type="pathway">
    <text evidence="1">Protein modification; protein ubiquitination.</text>
</comment>
<keyword evidence="3" id="KW-0833">Ubl conjugation pathway</keyword>
<dbReference type="PANTHER" id="PTHR11165">
    <property type="entry name" value="SKP1"/>
    <property type="match status" value="1"/>
</dbReference>
<sequence>MSERFADITKTISVDDVDTISVHKMNSKMLEMVLEYCKNVKHNSGLMTDVELKDWIAQFLDVDPKTLLDLLTSACYMKVDSLMKLTWSKIDGMIKGKTPEEISEIFGAADN</sequence>
<dbReference type="Pfam" id="PF01466">
    <property type="entry name" value="Skp1"/>
    <property type="match status" value="1"/>
</dbReference>
<evidence type="ECO:0000313" key="6">
    <source>
        <dbReference type="Proteomes" id="UP000265520"/>
    </source>
</evidence>
<dbReference type="UniPathway" id="UPA00143"/>
<dbReference type="InterPro" id="IPR016072">
    <property type="entry name" value="Skp1_comp_dimer"/>
</dbReference>
<evidence type="ECO:0000256" key="2">
    <source>
        <dbReference type="ARBA" id="ARBA00009993"/>
    </source>
</evidence>
<dbReference type="InterPro" id="IPR001232">
    <property type="entry name" value="SKP1-like"/>
</dbReference>
<evidence type="ECO:0000256" key="3">
    <source>
        <dbReference type="ARBA" id="ARBA00022786"/>
    </source>
</evidence>
<dbReference type="GO" id="GO:0016567">
    <property type="term" value="P:protein ubiquitination"/>
    <property type="evidence" value="ECO:0007669"/>
    <property type="project" value="UniProtKB-UniPathway"/>
</dbReference>
<comment type="caution">
    <text evidence="5">The sequence shown here is derived from an EMBL/GenBank/DDBJ whole genome shotgun (WGS) entry which is preliminary data.</text>
</comment>
<dbReference type="SUPFAM" id="SSF81382">
    <property type="entry name" value="Skp1 dimerisation domain-like"/>
    <property type="match status" value="1"/>
</dbReference>
<feature type="domain" description="SKP1 component dimerisation" evidence="4">
    <location>
        <begin position="81"/>
        <end position="107"/>
    </location>
</feature>
<protein>
    <submittedName>
        <fullName evidence="5">SKP1-like protein</fullName>
    </submittedName>
</protein>
<name>A0A392Q9I4_9FABA</name>
<evidence type="ECO:0000259" key="4">
    <source>
        <dbReference type="Pfam" id="PF01466"/>
    </source>
</evidence>
<proteinExistence type="inferred from homology"/>
<dbReference type="Proteomes" id="UP000265520">
    <property type="component" value="Unassembled WGS sequence"/>
</dbReference>
<dbReference type="AlphaFoldDB" id="A0A392Q9I4"/>
<dbReference type="Gene3D" id="3.30.710.10">
    <property type="entry name" value="Potassium Channel Kv1.1, Chain A"/>
    <property type="match status" value="1"/>
</dbReference>
<comment type="similarity">
    <text evidence="2">Belongs to the SKP1 family.</text>
</comment>
<accession>A0A392Q9I4</accession>
<keyword evidence="6" id="KW-1185">Reference proteome</keyword>
<organism evidence="5 6">
    <name type="scientific">Trifolium medium</name>
    <dbReference type="NCBI Taxonomy" id="97028"/>
    <lineage>
        <taxon>Eukaryota</taxon>
        <taxon>Viridiplantae</taxon>
        <taxon>Streptophyta</taxon>
        <taxon>Embryophyta</taxon>
        <taxon>Tracheophyta</taxon>
        <taxon>Spermatophyta</taxon>
        <taxon>Magnoliopsida</taxon>
        <taxon>eudicotyledons</taxon>
        <taxon>Gunneridae</taxon>
        <taxon>Pentapetalae</taxon>
        <taxon>rosids</taxon>
        <taxon>fabids</taxon>
        <taxon>Fabales</taxon>
        <taxon>Fabaceae</taxon>
        <taxon>Papilionoideae</taxon>
        <taxon>50 kb inversion clade</taxon>
        <taxon>NPAAA clade</taxon>
        <taxon>Hologalegina</taxon>
        <taxon>IRL clade</taxon>
        <taxon>Trifolieae</taxon>
        <taxon>Trifolium</taxon>
    </lineage>
</organism>
<dbReference type="SMART" id="SM00512">
    <property type="entry name" value="Skp1"/>
    <property type="match status" value="1"/>
</dbReference>
<dbReference type="GO" id="GO:0006511">
    <property type="term" value="P:ubiquitin-dependent protein catabolic process"/>
    <property type="evidence" value="ECO:0007669"/>
    <property type="project" value="InterPro"/>
</dbReference>
<dbReference type="InterPro" id="IPR016897">
    <property type="entry name" value="SKP1"/>
</dbReference>